<dbReference type="RefSeq" id="WP_233718833.1">
    <property type="nucleotide sequence ID" value="NZ_JAJUWU010000006.1"/>
</dbReference>
<dbReference type="EMBL" id="JAJUWU010000010">
    <property type="protein sequence ID" value="MCE7028776.1"/>
    <property type="molecule type" value="Genomic_DNA"/>
</dbReference>
<keyword evidence="3" id="KW-1185">Reference proteome</keyword>
<evidence type="ECO:0000313" key="3">
    <source>
        <dbReference type="Proteomes" id="UP001139035"/>
    </source>
</evidence>
<name>A0A9X1P0R0_9HYPH</name>
<evidence type="ECO:0000313" key="2">
    <source>
        <dbReference type="EMBL" id="MCE7028776.1"/>
    </source>
</evidence>
<organism evidence="1 3">
    <name type="scientific">Jiella avicenniae</name>
    <dbReference type="NCBI Taxonomy" id="2907202"/>
    <lineage>
        <taxon>Bacteria</taxon>
        <taxon>Pseudomonadati</taxon>
        <taxon>Pseudomonadota</taxon>
        <taxon>Alphaproteobacteria</taxon>
        <taxon>Hyphomicrobiales</taxon>
        <taxon>Aurantimonadaceae</taxon>
        <taxon>Jiella</taxon>
    </lineage>
</organism>
<reference evidence="1" key="1">
    <citation type="submission" date="2022-01" db="EMBL/GenBank/DDBJ databases">
        <title>Jiella avicenniae sp. nov., a novel endophytic bacterium isolated from bark of Avicennia marina.</title>
        <authorList>
            <person name="Tuo L."/>
        </authorList>
    </citation>
    <scope>NUCLEOTIDE SEQUENCE</scope>
    <source>
        <strain evidence="1">CBK1P-4</strain>
    </source>
</reference>
<protein>
    <submittedName>
        <fullName evidence="1">Uncharacterized protein</fullName>
    </submittedName>
</protein>
<sequence length="626" mass="65538">MPILRLAAAIVLAATPGVVHGEDGGSRPGASALPARADDLKAGLDVKLHLMKPDGTAVERPASGEAFRIGLDLTDAATRRPAGELHPAAWLRPIERSNLACNRAAETFNRTGRLPIGAIDLNGALVAVLHDDAHVSMVDPRLDLATSNIVSIADLGAVPTRFLADQAAMQVIADDGRRMRTVLTDGRTDPSGIGGEAARHLVATDLATWAGAGGTIRRISPAGDAMPIETGSTIARMRAAALPPDPEDGRPQPGEPDILAIGEDGTVSSIAVDGTTRRFPGGARVDDAVFAPKASGVLALRDREAVELRRADGGVSRPLALPAPATRLAIGSLERVAVAWMPGTGAMSFVEIASMMLAGAVSFERPIRELEVAGTTAYALLDDLSAVMVIDLAAVAPGEAPSVENVRLGPGAELPPDSGPYLLPLSHGGGVLALQRPTQTVFVVQAGQGEGMPPMTAFRIKGGMPRAMALFDRSLREVTLGRYETTVSAPAGGAWELVVTTGLAALSACFRIDVEGPTTASNQRTLTILAEPVRLGKDRTADLVIRLDFDETGGRLRDELPFTVMALDRPWQMPVVAVREARSNRYTARLTLPGPGQYPVMPGFALQAGDRIVPGLVRVENKGEDP</sequence>
<proteinExistence type="predicted"/>
<evidence type="ECO:0000313" key="1">
    <source>
        <dbReference type="EMBL" id="MCE7027734.1"/>
    </source>
</evidence>
<dbReference type="Proteomes" id="UP001139035">
    <property type="component" value="Unassembled WGS sequence"/>
</dbReference>
<dbReference type="AlphaFoldDB" id="A0A9X1P0R0"/>
<dbReference type="EMBL" id="JAJUWU010000006">
    <property type="protein sequence ID" value="MCE7027734.1"/>
    <property type="molecule type" value="Genomic_DNA"/>
</dbReference>
<gene>
    <name evidence="1" type="ORF">LZD57_07000</name>
    <name evidence="2" type="ORF">LZD57_12315</name>
</gene>
<comment type="caution">
    <text evidence="1">The sequence shown here is derived from an EMBL/GenBank/DDBJ whole genome shotgun (WGS) entry which is preliminary data.</text>
</comment>
<accession>A0A9X1P0R0</accession>